<dbReference type="Pfam" id="PF02311">
    <property type="entry name" value="AraC_binding"/>
    <property type="match status" value="1"/>
</dbReference>
<reference evidence="3 4" key="1">
    <citation type="submission" date="2024-06" db="EMBL/GenBank/DDBJ databases">
        <title>The Natural Products Discovery Center: Release of the First 8490 Sequenced Strains for Exploring Actinobacteria Biosynthetic Diversity.</title>
        <authorList>
            <person name="Kalkreuter E."/>
            <person name="Kautsar S.A."/>
            <person name="Yang D."/>
            <person name="Bader C.D."/>
            <person name="Teijaro C.N."/>
            <person name="Fluegel L."/>
            <person name="Davis C.M."/>
            <person name="Simpson J.R."/>
            <person name="Lauterbach L."/>
            <person name="Steele A.D."/>
            <person name="Gui C."/>
            <person name="Meng S."/>
            <person name="Li G."/>
            <person name="Viehrig K."/>
            <person name="Ye F."/>
            <person name="Su P."/>
            <person name="Kiefer A.F."/>
            <person name="Nichols A."/>
            <person name="Cepeda A.J."/>
            <person name="Yan W."/>
            <person name="Fan B."/>
            <person name="Jiang Y."/>
            <person name="Adhikari A."/>
            <person name="Zheng C.-J."/>
            <person name="Schuster L."/>
            <person name="Cowan T.M."/>
            <person name="Smanski M.J."/>
            <person name="Chevrette M.G."/>
            <person name="De Carvalho L.P.S."/>
            <person name="Shen B."/>
        </authorList>
    </citation>
    <scope>NUCLEOTIDE SEQUENCE [LARGE SCALE GENOMIC DNA]</scope>
    <source>
        <strain evidence="3 4">NPDC048274</strain>
    </source>
</reference>
<dbReference type="EMBL" id="JBEZLS010000006">
    <property type="protein sequence ID" value="MEU9351342.1"/>
    <property type="molecule type" value="Genomic_DNA"/>
</dbReference>
<dbReference type="SUPFAM" id="SSF51182">
    <property type="entry name" value="RmlC-like cupins"/>
    <property type="match status" value="1"/>
</dbReference>
<comment type="caution">
    <text evidence="3">The sequence shown here is derived from an EMBL/GenBank/DDBJ whole genome shotgun (WGS) entry which is preliminary data.</text>
</comment>
<dbReference type="InterPro" id="IPR003313">
    <property type="entry name" value="AraC-bd"/>
</dbReference>
<keyword evidence="1" id="KW-0238">DNA-binding</keyword>
<dbReference type="Gene3D" id="2.60.120.10">
    <property type="entry name" value="Jelly Rolls"/>
    <property type="match status" value="1"/>
</dbReference>
<dbReference type="RefSeq" id="WP_359978019.1">
    <property type="nucleotide sequence ID" value="NZ_JBEZLS010000006.1"/>
</dbReference>
<protein>
    <submittedName>
        <fullName evidence="3">AraC family ligand binding domain-containing protein</fullName>
    </submittedName>
</protein>
<dbReference type="InterPro" id="IPR011051">
    <property type="entry name" value="RmlC_Cupin_sf"/>
</dbReference>
<dbReference type="Proteomes" id="UP001551582">
    <property type="component" value="Unassembled WGS sequence"/>
</dbReference>
<gene>
    <name evidence="3" type="ORF">AB0D65_10025</name>
</gene>
<name>A0ABV3E3V3_9ACTN</name>
<feature type="domain" description="AraC-type arabinose-binding/dimerisation" evidence="2">
    <location>
        <begin position="55"/>
        <end position="118"/>
    </location>
</feature>
<sequence length="137" mass="14553">MTSEGSDTPGDDLPLPRILYDTAAPAALDGPSAGALWRLAEPGRQLDANVVRLPPGHRVDTHREPDLDVLLHVLEGSGILTGADGPHPLPAGTLTWLPHGSTRSLAAGPEGMTYLTVHRRRPGMRIHRRDRTAGAGD</sequence>
<keyword evidence="4" id="KW-1185">Reference proteome</keyword>
<organism evidence="3 4">
    <name type="scientific">Streptomyces griseoloalbus</name>
    <dbReference type="NCBI Taxonomy" id="67303"/>
    <lineage>
        <taxon>Bacteria</taxon>
        <taxon>Bacillati</taxon>
        <taxon>Actinomycetota</taxon>
        <taxon>Actinomycetes</taxon>
        <taxon>Kitasatosporales</taxon>
        <taxon>Streptomycetaceae</taxon>
        <taxon>Streptomyces</taxon>
    </lineage>
</organism>
<proteinExistence type="predicted"/>
<dbReference type="InterPro" id="IPR014710">
    <property type="entry name" value="RmlC-like_jellyroll"/>
</dbReference>
<evidence type="ECO:0000256" key="1">
    <source>
        <dbReference type="ARBA" id="ARBA00023125"/>
    </source>
</evidence>
<evidence type="ECO:0000313" key="3">
    <source>
        <dbReference type="EMBL" id="MEU9351342.1"/>
    </source>
</evidence>
<evidence type="ECO:0000313" key="4">
    <source>
        <dbReference type="Proteomes" id="UP001551582"/>
    </source>
</evidence>
<evidence type="ECO:0000259" key="2">
    <source>
        <dbReference type="Pfam" id="PF02311"/>
    </source>
</evidence>
<accession>A0ABV3E3V3</accession>